<sequence>MREGRHLWAIGGAVVMSLAGCAPAVPTAGQPQRTTTGPARTAPATGPAGSADCTRATRVAIVEKPSGYAFSPTGLTIQRGAFLAVTNKTDTARPLRTAPDAGMVTSVIGLEERQVIQFPEAGTFTVRTGGAQLRLTVAGESGCGAPEPSLTITDAGAFRPATATVTATENFAVVNRSGAAQTLVCTPGSAKDHTRLDAGETQILALDEPGRYRCVSAQHPTAKVTITVTD</sequence>
<feature type="region of interest" description="Disordered" evidence="1">
    <location>
        <begin position="26"/>
        <end position="51"/>
    </location>
</feature>
<reference evidence="3 4" key="1">
    <citation type="submission" date="2021-01" db="EMBL/GenBank/DDBJ databases">
        <title>Whole genome shotgun sequence of Actinoplanes palleronii NBRC 14916.</title>
        <authorList>
            <person name="Komaki H."/>
            <person name="Tamura T."/>
        </authorList>
    </citation>
    <scope>NUCLEOTIDE SEQUENCE [LARGE SCALE GENOMIC DNA]</scope>
    <source>
        <strain evidence="3 4">NBRC 14916</strain>
    </source>
</reference>
<dbReference type="Proteomes" id="UP000624709">
    <property type="component" value="Unassembled WGS sequence"/>
</dbReference>
<evidence type="ECO:0000256" key="2">
    <source>
        <dbReference type="SAM" id="SignalP"/>
    </source>
</evidence>
<proteinExistence type="predicted"/>
<evidence type="ECO:0000313" key="3">
    <source>
        <dbReference type="EMBL" id="GIE69922.1"/>
    </source>
</evidence>
<feature type="chain" id="PRO_5045711393" description="Ig-like domain-containing protein" evidence="2">
    <location>
        <begin position="25"/>
        <end position="230"/>
    </location>
</feature>
<gene>
    <name evidence="3" type="ORF">Apa02nite_060300</name>
</gene>
<keyword evidence="4" id="KW-1185">Reference proteome</keyword>
<dbReference type="InterPro" id="IPR008972">
    <property type="entry name" value="Cupredoxin"/>
</dbReference>
<evidence type="ECO:0008006" key="5">
    <source>
        <dbReference type="Google" id="ProtNLM"/>
    </source>
</evidence>
<organism evidence="3 4">
    <name type="scientific">Actinoplanes palleronii</name>
    <dbReference type="NCBI Taxonomy" id="113570"/>
    <lineage>
        <taxon>Bacteria</taxon>
        <taxon>Bacillati</taxon>
        <taxon>Actinomycetota</taxon>
        <taxon>Actinomycetes</taxon>
        <taxon>Micromonosporales</taxon>
        <taxon>Micromonosporaceae</taxon>
        <taxon>Actinoplanes</taxon>
    </lineage>
</organism>
<keyword evidence="2" id="KW-0732">Signal</keyword>
<feature type="signal peptide" evidence="2">
    <location>
        <begin position="1"/>
        <end position="24"/>
    </location>
</feature>
<dbReference type="EMBL" id="BOMS01000093">
    <property type="protein sequence ID" value="GIE69922.1"/>
    <property type="molecule type" value="Genomic_DNA"/>
</dbReference>
<accession>A0ABQ4BGV4</accession>
<dbReference type="SUPFAM" id="SSF49503">
    <property type="entry name" value="Cupredoxins"/>
    <property type="match status" value="1"/>
</dbReference>
<name>A0ABQ4BGV4_9ACTN</name>
<dbReference type="Gene3D" id="2.60.40.420">
    <property type="entry name" value="Cupredoxins - blue copper proteins"/>
    <property type="match status" value="1"/>
</dbReference>
<feature type="compositionally biased region" description="Low complexity" evidence="1">
    <location>
        <begin position="30"/>
        <end position="49"/>
    </location>
</feature>
<protein>
    <recommendedName>
        <fullName evidence="5">Ig-like domain-containing protein</fullName>
    </recommendedName>
</protein>
<comment type="caution">
    <text evidence="3">The sequence shown here is derived from an EMBL/GenBank/DDBJ whole genome shotgun (WGS) entry which is preliminary data.</text>
</comment>
<dbReference type="RefSeq" id="WP_203828026.1">
    <property type="nucleotide sequence ID" value="NZ_BAAATY010000027.1"/>
</dbReference>
<dbReference type="PROSITE" id="PS51257">
    <property type="entry name" value="PROKAR_LIPOPROTEIN"/>
    <property type="match status" value="1"/>
</dbReference>
<evidence type="ECO:0000256" key="1">
    <source>
        <dbReference type="SAM" id="MobiDB-lite"/>
    </source>
</evidence>
<evidence type="ECO:0000313" key="4">
    <source>
        <dbReference type="Proteomes" id="UP000624709"/>
    </source>
</evidence>